<organism evidence="1 2">
    <name type="scientific">Clathrus columnatus</name>
    <dbReference type="NCBI Taxonomy" id="1419009"/>
    <lineage>
        <taxon>Eukaryota</taxon>
        <taxon>Fungi</taxon>
        <taxon>Dikarya</taxon>
        <taxon>Basidiomycota</taxon>
        <taxon>Agaricomycotina</taxon>
        <taxon>Agaricomycetes</taxon>
        <taxon>Phallomycetidae</taxon>
        <taxon>Phallales</taxon>
        <taxon>Clathraceae</taxon>
        <taxon>Clathrus</taxon>
    </lineage>
</organism>
<reference evidence="1" key="1">
    <citation type="submission" date="2021-10" db="EMBL/GenBank/DDBJ databases">
        <title>De novo Genome Assembly of Clathrus columnatus (Basidiomycota, Fungi) Using Illumina and Nanopore Sequence Data.</title>
        <authorList>
            <person name="Ogiso-Tanaka E."/>
            <person name="Itagaki H."/>
            <person name="Hosoya T."/>
            <person name="Hosaka K."/>
        </authorList>
    </citation>
    <scope>NUCLEOTIDE SEQUENCE</scope>
    <source>
        <strain evidence="1">MO-923</strain>
    </source>
</reference>
<name>A0AAV5AEN5_9AGAM</name>
<keyword evidence="2" id="KW-1185">Reference proteome</keyword>
<dbReference type="AlphaFoldDB" id="A0AAV5AEN5"/>
<proteinExistence type="predicted"/>
<dbReference type="Proteomes" id="UP001050691">
    <property type="component" value="Unassembled WGS sequence"/>
</dbReference>
<protein>
    <submittedName>
        <fullName evidence="1">Uncharacterized protein</fullName>
    </submittedName>
</protein>
<sequence length="173" mass="18549">MWLTISQVNATLQAGLRSVGGIFSSRTTPSQASQELNKLSTNLWVFVDITTLSLKPNDIQTKNLPQGIAVGVSFSKATSAIKNLATPISPADANTILNNFKVVQTNTLAFIAFYKTQTSSYNKVMPGIYKFGLDTLRDLFNSLSDALATVDPSSISPETIKQLQSSVTSSAAL</sequence>
<evidence type="ECO:0000313" key="2">
    <source>
        <dbReference type="Proteomes" id="UP001050691"/>
    </source>
</evidence>
<dbReference type="EMBL" id="BPWL01000006">
    <property type="protein sequence ID" value="GJJ11644.1"/>
    <property type="molecule type" value="Genomic_DNA"/>
</dbReference>
<accession>A0AAV5AEN5</accession>
<evidence type="ECO:0000313" key="1">
    <source>
        <dbReference type="EMBL" id="GJJ11644.1"/>
    </source>
</evidence>
<comment type="caution">
    <text evidence="1">The sequence shown here is derived from an EMBL/GenBank/DDBJ whole genome shotgun (WGS) entry which is preliminary data.</text>
</comment>
<gene>
    <name evidence="1" type="ORF">Clacol_005880</name>
</gene>